<feature type="compositionally biased region" description="Polar residues" evidence="1">
    <location>
        <begin position="96"/>
        <end position="121"/>
    </location>
</feature>
<evidence type="ECO:0000256" key="1">
    <source>
        <dbReference type="SAM" id="MobiDB-lite"/>
    </source>
</evidence>
<accession>A0A6A5SZ83</accession>
<organism evidence="2 3">
    <name type="scientific">Clathrospora elynae</name>
    <dbReference type="NCBI Taxonomy" id="706981"/>
    <lineage>
        <taxon>Eukaryota</taxon>
        <taxon>Fungi</taxon>
        <taxon>Dikarya</taxon>
        <taxon>Ascomycota</taxon>
        <taxon>Pezizomycotina</taxon>
        <taxon>Dothideomycetes</taxon>
        <taxon>Pleosporomycetidae</taxon>
        <taxon>Pleosporales</taxon>
        <taxon>Diademaceae</taxon>
        <taxon>Clathrospora</taxon>
    </lineage>
</organism>
<dbReference type="Proteomes" id="UP000800038">
    <property type="component" value="Unassembled WGS sequence"/>
</dbReference>
<keyword evidence="3" id="KW-1185">Reference proteome</keyword>
<sequence length="287" mass="30420">MLAHFGACNNCYIQSRLHQCSFYLARRDEVNRLVHESSEGAVAAPGTFRSSLNYRPSTGSRARGTRILRFDKGRSKFIDALNANHGDWVAPPLPMSSPSFQCPSGSRTNPNVLTPQRPTRLQPQGGAAQLSPPAAASSGPSPPEGPSNDEMDHVYQSFESGLFHDPEDIDETLMAGGAGGLPLQTGCTDYHGTVSPRPSGSTLGGQADPLAQTIGSPSSRDANASSFDPMSIWAGATPVNLSAVRRCFAVPHRGARSPAPSRDDSRESLYMSIDSPSAGKGKGRGRK</sequence>
<name>A0A6A5SZ83_9PLEO</name>
<dbReference type="AlphaFoldDB" id="A0A6A5SZ83"/>
<proteinExistence type="predicted"/>
<evidence type="ECO:0000313" key="2">
    <source>
        <dbReference type="EMBL" id="KAF1944982.1"/>
    </source>
</evidence>
<feature type="region of interest" description="Disordered" evidence="1">
    <location>
        <begin position="88"/>
        <end position="152"/>
    </location>
</feature>
<gene>
    <name evidence="2" type="ORF">EJ02DRAFT_451818</name>
</gene>
<dbReference type="EMBL" id="ML976012">
    <property type="protein sequence ID" value="KAF1944982.1"/>
    <property type="molecule type" value="Genomic_DNA"/>
</dbReference>
<feature type="region of interest" description="Disordered" evidence="1">
    <location>
        <begin position="251"/>
        <end position="287"/>
    </location>
</feature>
<feature type="compositionally biased region" description="Low complexity" evidence="1">
    <location>
        <begin position="122"/>
        <end position="139"/>
    </location>
</feature>
<reference evidence="2" key="1">
    <citation type="journal article" date="2020" name="Stud. Mycol.">
        <title>101 Dothideomycetes genomes: a test case for predicting lifestyles and emergence of pathogens.</title>
        <authorList>
            <person name="Haridas S."/>
            <person name="Albert R."/>
            <person name="Binder M."/>
            <person name="Bloem J."/>
            <person name="Labutti K."/>
            <person name="Salamov A."/>
            <person name="Andreopoulos B."/>
            <person name="Baker S."/>
            <person name="Barry K."/>
            <person name="Bills G."/>
            <person name="Bluhm B."/>
            <person name="Cannon C."/>
            <person name="Castanera R."/>
            <person name="Culley D."/>
            <person name="Daum C."/>
            <person name="Ezra D."/>
            <person name="Gonzalez J."/>
            <person name="Henrissat B."/>
            <person name="Kuo A."/>
            <person name="Liang C."/>
            <person name="Lipzen A."/>
            <person name="Lutzoni F."/>
            <person name="Magnuson J."/>
            <person name="Mondo S."/>
            <person name="Nolan M."/>
            <person name="Ohm R."/>
            <person name="Pangilinan J."/>
            <person name="Park H.-J."/>
            <person name="Ramirez L."/>
            <person name="Alfaro M."/>
            <person name="Sun H."/>
            <person name="Tritt A."/>
            <person name="Yoshinaga Y."/>
            <person name="Zwiers L.-H."/>
            <person name="Turgeon B."/>
            <person name="Goodwin S."/>
            <person name="Spatafora J."/>
            <person name="Crous P."/>
            <person name="Grigoriev I."/>
        </authorList>
    </citation>
    <scope>NUCLEOTIDE SEQUENCE</scope>
    <source>
        <strain evidence="2">CBS 161.51</strain>
    </source>
</reference>
<protein>
    <submittedName>
        <fullName evidence="2">Uncharacterized protein</fullName>
    </submittedName>
</protein>
<evidence type="ECO:0000313" key="3">
    <source>
        <dbReference type="Proteomes" id="UP000800038"/>
    </source>
</evidence>